<dbReference type="AlphaFoldDB" id="A0A9N8E3X3"/>
<comment type="caution">
    <text evidence="3">The sequence shown here is derived from an EMBL/GenBank/DDBJ whole genome shotgun (WGS) entry which is preliminary data.</text>
</comment>
<evidence type="ECO:0000313" key="4">
    <source>
        <dbReference type="Proteomes" id="UP001153069"/>
    </source>
</evidence>
<dbReference type="EMBL" id="CAICTM010000634">
    <property type="protein sequence ID" value="CAB9514147.1"/>
    <property type="molecule type" value="Genomic_DNA"/>
</dbReference>
<evidence type="ECO:0000256" key="1">
    <source>
        <dbReference type="SAM" id="MobiDB-lite"/>
    </source>
</evidence>
<reference evidence="3" key="1">
    <citation type="submission" date="2020-06" db="EMBL/GenBank/DDBJ databases">
        <authorList>
            <consortium name="Plant Systems Biology data submission"/>
        </authorList>
    </citation>
    <scope>NUCLEOTIDE SEQUENCE</scope>
    <source>
        <strain evidence="3">D6</strain>
    </source>
</reference>
<dbReference type="PANTHER" id="PTHR13132">
    <property type="entry name" value="ALPHA- 1,6 -FUCOSYLTRANSFERASE"/>
    <property type="match status" value="1"/>
</dbReference>
<dbReference type="Gene3D" id="3.40.50.11350">
    <property type="match status" value="1"/>
</dbReference>
<evidence type="ECO:0000313" key="3">
    <source>
        <dbReference type="EMBL" id="CAB9514147.1"/>
    </source>
</evidence>
<feature type="signal peptide" evidence="2">
    <location>
        <begin position="1"/>
        <end position="26"/>
    </location>
</feature>
<accession>A0A9N8E3X3</accession>
<evidence type="ECO:0000256" key="2">
    <source>
        <dbReference type="SAM" id="SignalP"/>
    </source>
</evidence>
<protein>
    <submittedName>
        <fullName evidence="3">Uncharacterized protein</fullName>
    </submittedName>
</protein>
<name>A0A9N8E3X3_9STRA</name>
<dbReference type="Proteomes" id="UP001153069">
    <property type="component" value="Unassembled WGS sequence"/>
</dbReference>
<sequence length="515" mass="59149">MAMGQFRSRVVALWLLFLAAWHSLDVANPGRWRISELQRDLRALVATTTETQNQAFLQAHLTEDNPVHCYNETYCCGIWNVSGSDHWWTHNPDWEVSFEDETSFCFAPMQNETKRAFLKDLHWLQWQVGIGSIRDTQALEALLPRDFNFTVNCSDMRSSVSIGSGYGAAIQWLLSSFWEAWSSQKPFQTIDKWLWMYTVSGEKNTWANCTEQDQSCFYLPISPCSREFKDQPRFQRRPDKRDQKQVIQWLWLKEYFLRPQQFLRQQLYKLRQPFEEQLSNGCVAMHIRRGDSGTLKPPYRRYAAVQEYLDLLPDLQSNTTIFLLTDDASTIEEVQRHHISKHRWVYTDKARVRGVENGFDGHVPPSSSGPDELAIITAEQELASKHCDSFVFGRSGYAYTLLEQMRSTGRQINTYYLETRVDSSEVQFIHNQDKRVANLMQMVANQYEPATAAPAGGLSRQRDSSTEPPESSVAASEAQKDNDGEAKSPETRVTTEAGVAAQAMAGCMFFGCEQQ</sequence>
<dbReference type="PANTHER" id="PTHR13132:SF29">
    <property type="entry name" value="ALPHA-(1,6)-FUCOSYLTRANSFERASE"/>
    <property type="match status" value="1"/>
</dbReference>
<organism evidence="3 4">
    <name type="scientific">Seminavis robusta</name>
    <dbReference type="NCBI Taxonomy" id="568900"/>
    <lineage>
        <taxon>Eukaryota</taxon>
        <taxon>Sar</taxon>
        <taxon>Stramenopiles</taxon>
        <taxon>Ochrophyta</taxon>
        <taxon>Bacillariophyta</taxon>
        <taxon>Bacillariophyceae</taxon>
        <taxon>Bacillariophycidae</taxon>
        <taxon>Naviculales</taxon>
        <taxon>Naviculaceae</taxon>
        <taxon>Seminavis</taxon>
    </lineage>
</organism>
<dbReference type="GO" id="GO:0006487">
    <property type="term" value="P:protein N-linked glycosylation"/>
    <property type="evidence" value="ECO:0007669"/>
    <property type="project" value="TreeGrafter"/>
</dbReference>
<feature type="chain" id="PRO_5040242319" evidence="2">
    <location>
        <begin position="27"/>
        <end position="515"/>
    </location>
</feature>
<feature type="compositionally biased region" description="Basic and acidic residues" evidence="1">
    <location>
        <begin position="478"/>
        <end position="490"/>
    </location>
</feature>
<proteinExistence type="predicted"/>
<dbReference type="GO" id="GO:0046921">
    <property type="term" value="F:alpha-(1-&gt;6)-fucosyltransferase activity"/>
    <property type="evidence" value="ECO:0007669"/>
    <property type="project" value="TreeGrafter"/>
</dbReference>
<feature type="region of interest" description="Disordered" evidence="1">
    <location>
        <begin position="452"/>
        <end position="495"/>
    </location>
</feature>
<gene>
    <name evidence="3" type="ORF">SEMRO_635_G179080.1</name>
</gene>
<keyword evidence="2" id="KW-0732">Signal</keyword>
<keyword evidence="4" id="KW-1185">Reference proteome</keyword>